<evidence type="ECO:0000256" key="2">
    <source>
        <dbReference type="SAM" id="MobiDB-lite"/>
    </source>
</evidence>
<protein>
    <recommendedName>
        <fullName evidence="3">Nephrocystin 3-like N-terminal domain-containing protein</fullName>
    </recommendedName>
</protein>
<proteinExistence type="predicted"/>
<evidence type="ECO:0000313" key="5">
    <source>
        <dbReference type="Proteomes" id="UP001215598"/>
    </source>
</evidence>
<feature type="region of interest" description="Disordered" evidence="2">
    <location>
        <begin position="644"/>
        <end position="697"/>
    </location>
</feature>
<keyword evidence="1" id="KW-0677">Repeat</keyword>
<organism evidence="4 5">
    <name type="scientific">Mycena metata</name>
    <dbReference type="NCBI Taxonomy" id="1033252"/>
    <lineage>
        <taxon>Eukaryota</taxon>
        <taxon>Fungi</taxon>
        <taxon>Dikarya</taxon>
        <taxon>Basidiomycota</taxon>
        <taxon>Agaricomycotina</taxon>
        <taxon>Agaricomycetes</taxon>
        <taxon>Agaricomycetidae</taxon>
        <taxon>Agaricales</taxon>
        <taxon>Marasmiineae</taxon>
        <taxon>Mycenaceae</taxon>
        <taxon>Mycena</taxon>
    </lineage>
</organism>
<keyword evidence="5" id="KW-1185">Reference proteome</keyword>
<dbReference type="Gene3D" id="3.40.50.300">
    <property type="entry name" value="P-loop containing nucleotide triphosphate hydrolases"/>
    <property type="match status" value="1"/>
</dbReference>
<dbReference type="AlphaFoldDB" id="A0AAD7HBM9"/>
<dbReference type="Pfam" id="PF24883">
    <property type="entry name" value="NPHP3_N"/>
    <property type="match status" value="1"/>
</dbReference>
<name>A0AAD7HBM9_9AGAR</name>
<dbReference type="InterPro" id="IPR027417">
    <property type="entry name" value="P-loop_NTPase"/>
</dbReference>
<feature type="compositionally biased region" description="Basic and acidic residues" evidence="2">
    <location>
        <begin position="644"/>
        <end position="660"/>
    </location>
</feature>
<dbReference type="SUPFAM" id="SSF52540">
    <property type="entry name" value="P-loop containing nucleoside triphosphate hydrolases"/>
    <property type="match status" value="1"/>
</dbReference>
<reference evidence="4" key="1">
    <citation type="submission" date="2023-03" db="EMBL/GenBank/DDBJ databases">
        <title>Massive genome expansion in bonnet fungi (Mycena s.s.) driven by repeated elements and novel gene families across ecological guilds.</title>
        <authorList>
            <consortium name="Lawrence Berkeley National Laboratory"/>
            <person name="Harder C.B."/>
            <person name="Miyauchi S."/>
            <person name="Viragh M."/>
            <person name="Kuo A."/>
            <person name="Thoen E."/>
            <person name="Andreopoulos B."/>
            <person name="Lu D."/>
            <person name="Skrede I."/>
            <person name="Drula E."/>
            <person name="Henrissat B."/>
            <person name="Morin E."/>
            <person name="Kohler A."/>
            <person name="Barry K."/>
            <person name="LaButti K."/>
            <person name="Morin E."/>
            <person name="Salamov A."/>
            <person name="Lipzen A."/>
            <person name="Mereny Z."/>
            <person name="Hegedus B."/>
            <person name="Baldrian P."/>
            <person name="Stursova M."/>
            <person name="Weitz H."/>
            <person name="Taylor A."/>
            <person name="Grigoriev I.V."/>
            <person name="Nagy L.G."/>
            <person name="Martin F."/>
            <person name="Kauserud H."/>
        </authorList>
    </citation>
    <scope>NUCLEOTIDE SEQUENCE</scope>
    <source>
        <strain evidence="4">CBHHK182m</strain>
    </source>
</reference>
<gene>
    <name evidence="4" type="ORF">B0H16DRAFT_457418</name>
</gene>
<sequence>MLRAWSIDRSRESTILWLYGAAGMGKSAIAQMFAGNCAAHGRLGASFFFKRGHPKRGTWDGLFTTLAYQLANSVSELLSPIQQAVEADKLIVGRAMPAQFQKLLSLPFLNTSSLPFIPILVLDGIDECKDHKVQQEILRLFIAAIRDQGLPVRLLITSRPEPHLVETLNSRDIAAICRPSQLRDDKSAFDDIRIYLGAEFSRIYHEFRGREIDLGPRWPAPEAIGHLAEKSSGIFIYAATVIRFIGNEYTHPAERLAAVLRLDPRSTAPLDDLYTEILSVIPPEATRALLRVLHAIWQGTQHSCFTMRPEHIETLLQLPRGSARLALRALHSLFYLPPMYTSFSFPTFHGQGGDTRNFHTNIVYGLPLLLSRVAPTETLFNLLRNKQVQKTIFFHFDPEYSESWPKRDSGYPGDLIRLWEEHRFIAKLVNGSPTTNQTSPTYKFDALYREILCQNTALLSLLRSKIRKPNDLREVVFLLGPHYDPDVFRPLLKLREILPTLPLNTADSPIDFLTEPHRAGDLYLAPSKIAEDLVLLGILNTQAHLKERTWIPRDSTPAFFNWLDLLGECQPNLKIARELKSLNFAQICDPRNISPADHHYQVHAWIFSNPSNPRPEQTILDCAEIPLCSATVHSRGHSRGHCILEDAKDPDRPECAEEVSKVPTPAEAKKRRMASDTTSSGEASASPGGPPLNPGLAEHCEHHALLNEIGSLLSRRPVDDIADIDPLPALTWICKKYDSASLELPPRVTTYMQHLLQHLSPKNPDLQENQEMQTVVSMHIASAFLITNTDDTQFEAHSILTALRLNDFNGDQAYVPLVLCRSWKDLCIFLGLILKGDEGSMFITSGNFGIRVPNEGNLLSWNAWDEWISHFDEDMTEPVTLDLYAVLSDDTNSCPKCNRQDPYPLPPNNFQE</sequence>
<evidence type="ECO:0000259" key="3">
    <source>
        <dbReference type="Pfam" id="PF24883"/>
    </source>
</evidence>
<feature type="domain" description="Nephrocystin 3-like N-terminal" evidence="3">
    <location>
        <begin position="5"/>
        <end position="159"/>
    </location>
</feature>
<comment type="caution">
    <text evidence="4">The sequence shown here is derived from an EMBL/GenBank/DDBJ whole genome shotgun (WGS) entry which is preliminary data.</text>
</comment>
<evidence type="ECO:0000256" key="1">
    <source>
        <dbReference type="ARBA" id="ARBA00022737"/>
    </source>
</evidence>
<dbReference type="PANTHER" id="PTHR10039">
    <property type="entry name" value="AMELOGENIN"/>
    <property type="match status" value="1"/>
</dbReference>
<dbReference type="EMBL" id="JARKIB010000291">
    <property type="protein sequence ID" value="KAJ7716446.1"/>
    <property type="molecule type" value="Genomic_DNA"/>
</dbReference>
<dbReference type="PANTHER" id="PTHR10039:SF14">
    <property type="entry name" value="NACHT DOMAIN-CONTAINING PROTEIN"/>
    <property type="match status" value="1"/>
</dbReference>
<evidence type="ECO:0000313" key="4">
    <source>
        <dbReference type="EMBL" id="KAJ7716446.1"/>
    </source>
</evidence>
<accession>A0AAD7HBM9</accession>
<dbReference type="InterPro" id="IPR056884">
    <property type="entry name" value="NPHP3-like_N"/>
</dbReference>
<dbReference type="Proteomes" id="UP001215598">
    <property type="component" value="Unassembled WGS sequence"/>
</dbReference>